<proteinExistence type="inferred from homology"/>
<dbReference type="PANTHER" id="PTHR33238:SF11">
    <property type="entry name" value="TRANSCRIPTIONAL REGULATOR MNTR"/>
    <property type="match status" value="1"/>
</dbReference>
<evidence type="ECO:0000313" key="13">
    <source>
        <dbReference type="EMBL" id="KRM53541.1"/>
    </source>
</evidence>
<dbReference type="STRING" id="1423820.FC64_GL000453"/>
<dbReference type="Proteomes" id="UP000051291">
    <property type="component" value="Unassembled WGS sequence"/>
</dbReference>
<keyword evidence="7" id="KW-0238">DNA-binding</keyword>
<dbReference type="Pfam" id="PF02742">
    <property type="entry name" value="Fe_dep_repr_C"/>
    <property type="match status" value="1"/>
</dbReference>
<keyword evidence="10" id="KW-0464">Manganese</keyword>
<evidence type="ECO:0000256" key="6">
    <source>
        <dbReference type="ARBA" id="ARBA00023015"/>
    </source>
</evidence>
<evidence type="ECO:0000256" key="8">
    <source>
        <dbReference type="ARBA" id="ARBA00023159"/>
    </source>
</evidence>
<dbReference type="GO" id="GO:0046983">
    <property type="term" value="F:protein dimerization activity"/>
    <property type="evidence" value="ECO:0007669"/>
    <property type="project" value="InterPro"/>
</dbReference>
<evidence type="ECO:0000256" key="2">
    <source>
        <dbReference type="ARBA" id="ARBA00007871"/>
    </source>
</evidence>
<dbReference type="Gene3D" id="1.10.10.10">
    <property type="entry name" value="Winged helix-like DNA-binding domain superfamily/Winged helix DNA-binding domain"/>
    <property type="match status" value="1"/>
</dbReference>
<evidence type="ECO:0000256" key="5">
    <source>
        <dbReference type="ARBA" id="ARBA00022491"/>
    </source>
</evidence>
<comment type="subunit">
    <text evidence="3">Homodimer.</text>
</comment>
<evidence type="ECO:0000256" key="11">
    <source>
        <dbReference type="ARBA" id="ARBA00032593"/>
    </source>
</evidence>
<dbReference type="InterPro" id="IPR022687">
    <property type="entry name" value="HTH_DTXR"/>
</dbReference>
<keyword evidence="4" id="KW-0963">Cytoplasm</keyword>
<dbReference type="InterPro" id="IPR050536">
    <property type="entry name" value="DtxR_MntR_Metal-Reg"/>
</dbReference>
<dbReference type="InterPro" id="IPR022689">
    <property type="entry name" value="Iron_dep_repressor"/>
</dbReference>
<evidence type="ECO:0000256" key="1">
    <source>
        <dbReference type="ARBA" id="ARBA00004496"/>
    </source>
</evidence>
<sequence>MKSMTPKKEDYLKIIFELGGRKKKVSNKQISMSLNVAAGSVTEMVRKLVKEGLVHHEPYGGISLTANGVQIAEELIRRHRLWETFLVTKLNYSLQDVHEDAEVLEHATSGNLMDHLDEFLGHPQRCPHGGVIPDKNGDYEEDSHDVLIDVPDGSTVEVDRFIDNHDLLAYLAGVKLELGERIKVLAHKPFEGPIEIEVEETGEKMGIGYKAAHYIFVK</sequence>
<dbReference type="InterPro" id="IPR036421">
    <property type="entry name" value="Fe_dep_repressor_sf"/>
</dbReference>
<protein>
    <recommendedName>
        <fullName evidence="11">Manganese transport regulator</fullName>
    </recommendedName>
</protein>
<feature type="domain" description="HTH dtxR-type" evidence="12">
    <location>
        <begin position="4"/>
        <end position="65"/>
    </location>
</feature>
<dbReference type="EMBL" id="AYYZ01000002">
    <property type="protein sequence ID" value="KRM53541.1"/>
    <property type="molecule type" value="Genomic_DNA"/>
</dbReference>
<evidence type="ECO:0000256" key="3">
    <source>
        <dbReference type="ARBA" id="ARBA00011738"/>
    </source>
</evidence>
<keyword evidence="8" id="KW-0010">Activator</keyword>
<keyword evidence="9" id="KW-0804">Transcription</keyword>
<dbReference type="InterPro" id="IPR036388">
    <property type="entry name" value="WH-like_DNA-bd_sf"/>
</dbReference>
<dbReference type="InterPro" id="IPR036390">
    <property type="entry name" value="WH_DNA-bd_sf"/>
</dbReference>
<dbReference type="PATRIC" id="fig|1423820.4.peg.454"/>
<evidence type="ECO:0000256" key="4">
    <source>
        <dbReference type="ARBA" id="ARBA00022490"/>
    </source>
</evidence>
<dbReference type="GO" id="GO:0003677">
    <property type="term" value="F:DNA binding"/>
    <property type="evidence" value="ECO:0007669"/>
    <property type="project" value="UniProtKB-KW"/>
</dbReference>
<comment type="subcellular location">
    <subcellularLocation>
        <location evidence="1">Cytoplasm</location>
    </subcellularLocation>
</comment>
<evidence type="ECO:0000256" key="7">
    <source>
        <dbReference type="ARBA" id="ARBA00023125"/>
    </source>
</evidence>
<dbReference type="Gene3D" id="2.30.30.90">
    <property type="match status" value="1"/>
</dbReference>
<keyword evidence="5" id="KW-0678">Repressor</keyword>
<dbReference type="PROSITE" id="PS50944">
    <property type="entry name" value="HTH_DTXR"/>
    <property type="match status" value="1"/>
</dbReference>
<dbReference type="GO" id="GO:0003700">
    <property type="term" value="F:DNA-binding transcription factor activity"/>
    <property type="evidence" value="ECO:0007669"/>
    <property type="project" value="InterPro"/>
</dbReference>
<dbReference type="Pfam" id="PF01325">
    <property type="entry name" value="Fe_dep_repress"/>
    <property type="match status" value="1"/>
</dbReference>
<evidence type="ECO:0000313" key="14">
    <source>
        <dbReference type="Proteomes" id="UP000051291"/>
    </source>
</evidence>
<name>A0A0R1ZH06_9LACO</name>
<dbReference type="SMART" id="SM00899">
    <property type="entry name" value="FeoA"/>
    <property type="match status" value="1"/>
</dbReference>
<evidence type="ECO:0000256" key="10">
    <source>
        <dbReference type="ARBA" id="ARBA00023211"/>
    </source>
</evidence>
<evidence type="ECO:0000256" key="9">
    <source>
        <dbReference type="ARBA" id="ARBA00023163"/>
    </source>
</evidence>
<reference evidence="13 14" key="1">
    <citation type="journal article" date="2015" name="Genome Announc.">
        <title>Expanding the biotechnology potential of lactobacilli through comparative genomics of 213 strains and associated genera.</title>
        <authorList>
            <person name="Sun Z."/>
            <person name="Harris H.M."/>
            <person name="McCann A."/>
            <person name="Guo C."/>
            <person name="Argimon S."/>
            <person name="Zhang W."/>
            <person name="Yang X."/>
            <person name="Jeffery I.B."/>
            <person name="Cooney J.C."/>
            <person name="Kagawa T.F."/>
            <person name="Liu W."/>
            <person name="Song Y."/>
            <person name="Salvetti E."/>
            <person name="Wrobel A."/>
            <person name="Rasinkangas P."/>
            <person name="Parkhill J."/>
            <person name="Rea M.C."/>
            <person name="O'Sullivan O."/>
            <person name="Ritari J."/>
            <person name="Douillard F.P."/>
            <person name="Paul Ross R."/>
            <person name="Yang R."/>
            <person name="Briner A.E."/>
            <person name="Felis G.E."/>
            <person name="de Vos W.M."/>
            <person name="Barrangou R."/>
            <person name="Klaenhammer T.R."/>
            <person name="Caufield P.W."/>
            <person name="Cui Y."/>
            <person name="Zhang H."/>
            <person name="O'Toole P.W."/>
        </authorList>
    </citation>
    <scope>NUCLEOTIDE SEQUENCE [LARGE SCALE GENOMIC DNA]</scope>
    <source>
        <strain evidence="13 14">DSM 20653</strain>
    </source>
</reference>
<organism evidence="13 14">
    <name type="scientific">Ligilactobacillus araffinosus DSM 20653</name>
    <dbReference type="NCBI Taxonomy" id="1423820"/>
    <lineage>
        <taxon>Bacteria</taxon>
        <taxon>Bacillati</taxon>
        <taxon>Bacillota</taxon>
        <taxon>Bacilli</taxon>
        <taxon>Lactobacillales</taxon>
        <taxon>Lactobacillaceae</taxon>
        <taxon>Ligilactobacillus</taxon>
    </lineage>
</organism>
<dbReference type="GO" id="GO:0046914">
    <property type="term" value="F:transition metal ion binding"/>
    <property type="evidence" value="ECO:0007669"/>
    <property type="project" value="InterPro"/>
</dbReference>
<dbReference type="SMART" id="SM00529">
    <property type="entry name" value="HTH_DTXR"/>
    <property type="match status" value="1"/>
</dbReference>
<dbReference type="InterPro" id="IPR007167">
    <property type="entry name" value="Fe-transptr_FeoA-like"/>
</dbReference>
<dbReference type="SUPFAM" id="SSF46785">
    <property type="entry name" value="Winged helix' DNA-binding domain"/>
    <property type="match status" value="1"/>
</dbReference>
<comment type="similarity">
    <text evidence="2">Belongs to the DtxR/MntR family.</text>
</comment>
<dbReference type="SUPFAM" id="SSF47979">
    <property type="entry name" value="Iron-dependent repressor protein, dimerization domain"/>
    <property type="match status" value="1"/>
</dbReference>
<dbReference type="InterPro" id="IPR038157">
    <property type="entry name" value="FeoA_core_dom"/>
</dbReference>
<evidence type="ECO:0000259" key="12">
    <source>
        <dbReference type="PROSITE" id="PS50944"/>
    </source>
</evidence>
<dbReference type="Pfam" id="PF04023">
    <property type="entry name" value="FeoA"/>
    <property type="match status" value="1"/>
</dbReference>
<comment type="caution">
    <text evidence="13">The sequence shown here is derived from an EMBL/GenBank/DDBJ whole genome shotgun (WGS) entry which is preliminary data.</text>
</comment>
<dbReference type="PANTHER" id="PTHR33238">
    <property type="entry name" value="IRON (METAL) DEPENDENT REPRESSOR, DTXR FAMILY"/>
    <property type="match status" value="1"/>
</dbReference>
<keyword evidence="6" id="KW-0805">Transcription regulation</keyword>
<dbReference type="AlphaFoldDB" id="A0A0R1ZH06"/>
<gene>
    <name evidence="13" type="ORF">FC64_GL000453</name>
</gene>
<keyword evidence="14" id="KW-1185">Reference proteome</keyword>
<accession>A0A0R1ZH06</accession>
<dbReference type="InterPro" id="IPR001367">
    <property type="entry name" value="Fe_dep_repressor"/>
</dbReference>
<dbReference type="GO" id="GO:0005737">
    <property type="term" value="C:cytoplasm"/>
    <property type="evidence" value="ECO:0007669"/>
    <property type="project" value="UniProtKB-SubCell"/>
</dbReference>